<keyword evidence="2" id="KW-0560">Oxidoreductase</keyword>
<dbReference type="InterPro" id="IPR029154">
    <property type="entry name" value="HIBADH-like_NADP-bd"/>
</dbReference>
<evidence type="ECO:0000256" key="3">
    <source>
        <dbReference type="ARBA" id="ARBA00023027"/>
    </source>
</evidence>
<proteinExistence type="inferred from homology"/>
<dbReference type="InterPro" id="IPR006115">
    <property type="entry name" value="6PGDH_NADP-bd"/>
</dbReference>
<reference evidence="6 7" key="1">
    <citation type="submission" date="2022-10" db="EMBL/GenBank/DDBJ databases">
        <title>Alteromonas sp. chi3 Genome sequencing.</title>
        <authorList>
            <person name="Park S."/>
        </authorList>
    </citation>
    <scope>NUCLEOTIDE SEQUENCE [LARGE SCALE GENOMIC DNA]</scope>
    <source>
        <strain evidence="7">chi3</strain>
    </source>
</reference>
<dbReference type="InterPro" id="IPR013328">
    <property type="entry name" value="6PGD_dom2"/>
</dbReference>
<protein>
    <submittedName>
        <fullName evidence="6">NAD(P)-dependent oxidoreductase</fullName>
    </submittedName>
</protein>
<dbReference type="Gene3D" id="1.10.1040.10">
    <property type="entry name" value="N-(1-d-carboxylethyl)-l-norvaline Dehydrogenase, domain 2"/>
    <property type="match status" value="1"/>
</dbReference>
<comment type="caution">
    <text evidence="6">The sequence shown here is derived from an EMBL/GenBank/DDBJ whole genome shotgun (WGS) entry which is preliminary data.</text>
</comment>
<evidence type="ECO:0000256" key="1">
    <source>
        <dbReference type="ARBA" id="ARBA00009080"/>
    </source>
</evidence>
<dbReference type="Pfam" id="PF03446">
    <property type="entry name" value="NAD_binding_2"/>
    <property type="match status" value="1"/>
</dbReference>
<dbReference type="Gene3D" id="3.40.50.720">
    <property type="entry name" value="NAD(P)-binding Rossmann-like Domain"/>
    <property type="match status" value="1"/>
</dbReference>
<comment type="similarity">
    <text evidence="1">Belongs to the HIBADH-related family.</text>
</comment>
<dbReference type="InterPro" id="IPR015815">
    <property type="entry name" value="HIBADH-related"/>
</dbReference>
<evidence type="ECO:0000259" key="4">
    <source>
        <dbReference type="Pfam" id="PF03446"/>
    </source>
</evidence>
<evidence type="ECO:0000259" key="5">
    <source>
        <dbReference type="Pfam" id="PF14833"/>
    </source>
</evidence>
<dbReference type="PANTHER" id="PTHR43060">
    <property type="entry name" value="3-HYDROXYISOBUTYRATE DEHYDROGENASE-LIKE 1, MITOCHONDRIAL-RELATED"/>
    <property type="match status" value="1"/>
</dbReference>
<dbReference type="EMBL" id="JAQQXP010000001">
    <property type="protein sequence ID" value="MDC8830970.1"/>
    <property type="molecule type" value="Genomic_DNA"/>
</dbReference>
<dbReference type="Pfam" id="PF14833">
    <property type="entry name" value="NAD_binding_11"/>
    <property type="match status" value="1"/>
</dbReference>
<accession>A0ABT5L1Q8</accession>
<dbReference type="Proteomes" id="UP001218788">
    <property type="component" value="Unassembled WGS sequence"/>
</dbReference>
<evidence type="ECO:0000313" key="7">
    <source>
        <dbReference type="Proteomes" id="UP001218788"/>
    </source>
</evidence>
<organism evidence="6 7">
    <name type="scientific">Alteromonas gilva</name>
    <dbReference type="NCBI Taxonomy" id="2987522"/>
    <lineage>
        <taxon>Bacteria</taxon>
        <taxon>Pseudomonadati</taxon>
        <taxon>Pseudomonadota</taxon>
        <taxon>Gammaproteobacteria</taxon>
        <taxon>Alteromonadales</taxon>
        <taxon>Alteromonadaceae</taxon>
        <taxon>Alteromonas/Salinimonas group</taxon>
        <taxon>Alteromonas</taxon>
    </lineage>
</organism>
<keyword evidence="3" id="KW-0520">NAD</keyword>
<dbReference type="InterPro" id="IPR036291">
    <property type="entry name" value="NAD(P)-bd_dom_sf"/>
</dbReference>
<gene>
    <name evidence="6" type="ORF">OIK42_09370</name>
</gene>
<dbReference type="InterPro" id="IPR002204">
    <property type="entry name" value="3-OH-isobutyrate_DH-rel_CS"/>
</dbReference>
<dbReference type="PANTHER" id="PTHR43060:SF15">
    <property type="entry name" value="3-HYDROXYISOBUTYRATE DEHYDROGENASE-LIKE 1, MITOCHONDRIAL-RELATED"/>
    <property type="match status" value="1"/>
</dbReference>
<dbReference type="SUPFAM" id="SSF51735">
    <property type="entry name" value="NAD(P)-binding Rossmann-fold domains"/>
    <property type="match status" value="1"/>
</dbReference>
<name>A0ABT5L1Q8_9ALTE</name>
<dbReference type="PROSITE" id="PS00895">
    <property type="entry name" value="3_HYDROXYISOBUT_DH"/>
    <property type="match status" value="1"/>
</dbReference>
<dbReference type="SUPFAM" id="SSF48179">
    <property type="entry name" value="6-phosphogluconate dehydrogenase C-terminal domain-like"/>
    <property type="match status" value="1"/>
</dbReference>
<feature type="domain" description="6-phosphogluconate dehydrogenase NADP-binding" evidence="4">
    <location>
        <begin position="2"/>
        <end position="159"/>
    </location>
</feature>
<sequence length="287" mass="30308">MKVSFIGLGVMGFPMAGHLQQHGFDVCVYNRTSAKANAWQARFKGRVGTTPAAAAKGADIVFVCVGNDDDVRQVVYGNDGILSALVAGAVLVDHTTASAELAKELAGRCAAQQVDFLDAPVSGGQAGAENGQLTIMVGGEQAVFNKVKPVMDAYARHSQRIGGCGSGQLAKMMNQICIAGIVQGLAEALHFGQQAGLDCATVIEVISKGAAQSWQMENRATTMLNGEYEFGFAVDWMRKDLAIALAEARRNGSTLALTALVDQYYADVQKSGGGRWDTSSLLTRLTR</sequence>
<dbReference type="PIRSF" id="PIRSF000103">
    <property type="entry name" value="HIBADH"/>
    <property type="match status" value="1"/>
</dbReference>
<feature type="domain" description="3-hydroxyisobutyrate dehydrogenase-like NAD-binding" evidence="5">
    <location>
        <begin position="165"/>
        <end position="283"/>
    </location>
</feature>
<keyword evidence="7" id="KW-1185">Reference proteome</keyword>
<evidence type="ECO:0000313" key="6">
    <source>
        <dbReference type="EMBL" id="MDC8830970.1"/>
    </source>
</evidence>
<dbReference type="InterPro" id="IPR008927">
    <property type="entry name" value="6-PGluconate_DH-like_C_sf"/>
</dbReference>
<evidence type="ECO:0000256" key="2">
    <source>
        <dbReference type="ARBA" id="ARBA00023002"/>
    </source>
</evidence>
<dbReference type="RefSeq" id="WP_273639989.1">
    <property type="nucleotide sequence ID" value="NZ_JAQQXP010000001.1"/>
</dbReference>